<dbReference type="Proteomes" id="UP001595885">
    <property type="component" value="Unassembled WGS sequence"/>
</dbReference>
<evidence type="ECO:0000313" key="3">
    <source>
        <dbReference type="Proteomes" id="UP001595885"/>
    </source>
</evidence>
<name>A0ABV9NZA0_9FLAO</name>
<evidence type="ECO:0000256" key="1">
    <source>
        <dbReference type="SAM" id="SignalP"/>
    </source>
</evidence>
<proteinExistence type="predicted"/>
<gene>
    <name evidence="2" type="ORF">ACFO3U_01615</name>
</gene>
<feature type="chain" id="PRO_5045810021" description="Outer membrane protein beta-barrel domain-containing protein" evidence="1">
    <location>
        <begin position="19"/>
        <end position="222"/>
    </location>
</feature>
<accession>A0ABV9NZA0</accession>
<keyword evidence="3" id="KW-1185">Reference proteome</keyword>
<feature type="signal peptide" evidence="1">
    <location>
        <begin position="1"/>
        <end position="18"/>
    </location>
</feature>
<dbReference type="RefSeq" id="WP_379737789.1">
    <property type="nucleotide sequence ID" value="NZ_JBHSGW010000001.1"/>
</dbReference>
<comment type="caution">
    <text evidence="2">The sequence shown here is derived from an EMBL/GenBank/DDBJ whole genome shotgun (WGS) entry which is preliminary data.</text>
</comment>
<reference evidence="3" key="1">
    <citation type="journal article" date="2019" name="Int. J. Syst. Evol. Microbiol.">
        <title>The Global Catalogue of Microorganisms (GCM) 10K type strain sequencing project: providing services to taxonomists for standard genome sequencing and annotation.</title>
        <authorList>
            <consortium name="The Broad Institute Genomics Platform"/>
            <consortium name="The Broad Institute Genome Sequencing Center for Infectious Disease"/>
            <person name="Wu L."/>
            <person name="Ma J."/>
        </authorList>
    </citation>
    <scope>NUCLEOTIDE SEQUENCE [LARGE SCALE GENOMIC DNA]</scope>
    <source>
        <strain evidence="3">CCUG 50349</strain>
    </source>
</reference>
<evidence type="ECO:0000313" key="2">
    <source>
        <dbReference type="EMBL" id="MFC4738683.1"/>
    </source>
</evidence>
<sequence length="222" mass="24860">MKKILILLFLVASNLINAQSSEEEANKKVDVDFYFGVGAQFQSKFNLNDKLKAANLPELNETMPELQIGMNIFGNKISGDAEFGFLFSKNKKGDSENQNLGFTSRLRVHYNFVNSEKIAFTGGLNLAATGYQIDIYNKNNVIDLNDLEPLNNSGHVSLRNQVFFVGPSVSLYLFNNKSTKIRANLGYEFAFTNGKYKSDFASVENTVKENGNNRFVFGISFL</sequence>
<dbReference type="EMBL" id="JBHSGW010000001">
    <property type="protein sequence ID" value="MFC4738683.1"/>
    <property type="molecule type" value="Genomic_DNA"/>
</dbReference>
<evidence type="ECO:0008006" key="4">
    <source>
        <dbReference type="Google" id="ProtNLM"/>
    </source>
</evidence>
<organism evidence="2 3">
    <name type="scientific">Flavobacterium ponti</name>
    <dbReference type="NCBI Taxonomy" id="665133"/>
    <lineage>
        <taxon>Bacteria</taxon>
        <taxon>Pseudomonadati</taxon>
        <taxon>Bacteroidota</taxon>
        <taxon>Flavobacteriia</taxon>
        <taxon>Flavobacteriales</taxon>
        <taxon>Flavobacteriaceae</taxon>
        <taxon>Flavobacterium</taxon>
    </lineage>
</organism>
<keyword evidence="1" id="KW-0732">Signal</keyword>
<protein>
    <recommendedName>
        <fullName evidence="4">Outer membrane protein beta-barrel domain-containing protein</fullName>
    </recommendedName>
</protein>